<protein>
    <recommendedName>
        <fullName evidence="3">GIY-YIG domain-containing protein</fullName>
    </recommendedName>
</protein>
<accession>A0A1F7X0J8</accession>
<evidence type="ECO:0000313" key="2">
    <source>
        <dbReference type="Proteomes" id="UP000176939"/>
    </source>
</evidence>
<gene>
    <name evidence="1" type="ORF">A2Z67_06425</name>
</gene>
<sequence length="176" mass="20417">MENYLLQFDEIKNLTASELIGLLNSKKGVPLKDLRLYDLSHFKGQNIYPGIGVYVFKDANEPIYVGKCSSSSFIERIPKHFDSRKVAWFHRLLELITLKKLDLKIISDDSLLKASDYAFENTSLILINFSIDQKASIKSLEKLLRIILKPLNKFKNKKLKDYNMIVSEYIDIQKNK</sequence>
<evidence type="ECO:0008006" key="3">
    <source>
        <dbReference type="Google" id="ProtNLM"/>
    </source>
</evidence>
<dbReference type="AlphaFoldDB" id="A0A1F7X0J8"/>
<comment type="caution">
    <text evidence="1">The sequence shown here is derived from an EMBL/GenBank/DDBJ whole genome shotgun (WGS) entry which is preliminary data.</text>
</comment>
<reference evidence="1 2" key="1">
    <citation type="journal article" date="2016" name="Nat. Commun.">
        <title>Thousands of microbial genomes shed light on interconnected biogeochemical processes in an aquifer system.</title>
        <authorList>
            <person name="Anantharaman K."/>
            <person name="Brown C.T."/>
            <person name="Hug L.A."/>
            <person name="Sharon I."/>
            <person name="Castelle C.J."/>
            <person name="Probst A.J."/>
            <person name="Thomas B.C."/>
            <person name="Singh A."/>
            <person name="Wilkins M.J."/>
            <person name="Karaoz U."/>
            <person name="Brodie E.L."/>
            <person name="Williams K.H."/>
            <person name="Hubbard S.S."/>
            <person name="Banfield J.F."/>
        </authorList>
    </citation>
    <scope>NUCLEOTIDE SEQUENCE [LARGE SCALE GENOMIC DNA]</scope>
</reference>
<dbReference type="EMBL" id="MGFQ01000040">
    <property type="protein sequence ID" value="OGM08590.1"/>
    <property type="molecule type" value="Genomic_DNA"/>
</dbReference>
<organism evidence="1 2">
    <name type="scientific">Candidatus Woesebacteria bacterium RBG_13_36_22</name>
    <dbReference type="NCBI Taxonomy" id="1802478"/>
    <lineage>
        <taxon>Bacteria</taxon>
        <taxon>Candidatus Woeseibacteriota</taxon>
    </lineage>
</organism>
<evidence type="ECO:0000313" key="1">
    <source>
        <dbReference type="EMBL" id="OGM08590.1"/>
    </source>
</evidence>
<dbReference type="Proteomes" id="UP000176939">
    <property type="component" value="Unassembled WGS sequence"/>
</dbReference>
<name>A0A1F7X0J8_9BACT</name>
<proteinExistence type="predicted"/>